<evidence type="ECO:0000313" key="1">
    <source>
        <dbReference type="EMBL" id="KZB65345.1"/>
    </source>
</evidence>
<sequence>MTLCAVWKHENTLHLASDSRVNLGAAGRADIAIKIGREHYSIYAPYDRNFEKVEIASGDLAFCYAGSGLGAIFMKESLSDILNELQIVPGEHEASLSSVVKVVFEAYKVISIKLAEILQSLAFVHLIVAGFCRHSNCFRAFQMLPIPFDSSASSIQEYQMEEVLVGNSNYLFFGSGKGEAEKEFQKQYEDGLSLRIIRTFKNIIKNNLRDDVGGSLQYGRFEQGVFKTFAEKENDTESQAGVRCRRGALDMRAPELERLFSFEYPWVILDEI</sequence>
<evidence type="ECO:0000313" key="2">
    <source>
        <dbReference type="Proteomes" id="UP000076335"/>
    </source>
</evidence>
<dbReference type="EMBL" id="LPVY01000010">
    <property type="protein sequence ID" value="KZB65345.1"/>
    <property type="molecule type" value="Genomic_DNA"/>
</dbReference>
<gene>
    <name evidence="1" type="ORF">AUP42_18125</name>
</gene>
<protein>
    <submittedName>
        <fullName evidence="1">Uncharacterized protein</fullName>
    </submittedName>
</protein>
<reference evidence="1 2" key="1">
    <citation type="submission" date="2015-12" db="EMBL/GenBank/DDBJ databases">
        <title>Genome sequence of Thalassospira lucentensis MCCC 1A02072.</title>
        <authorList>
            <person name="Lu L."/>
            <person name="Lai Q."/>
            <person name="Shao Z."/>
            <person name="Qian P."/>
        </authorList>
    </citation>
    <scope>NUCLEOTIDE SEQUENCE [LARGE SCALE GENOMIC DNA]</scope>
    <source>
        <strain evidence="1 2">MCCC 1A02072</strain>
    </source>
</reference>
<name>A0A154L5W7_9PROT</name>
<dbReference type="OrthoDB" id="8481469at2"/>
<comment type="caution">
    <text evidence="1">The sequence shown here is derived from an EMBL/GenBank/DDBJ whole genome shotgun (WGS) entry which is preliminary data.</text>
</comment>
<accession>A0A154L5W7</accession>
<dbReference type="Proteomes" id="UP000076335">
    <property type="component" value="Unassembled WGS sequence"/>
</dbReference>
<dbReference type="RefSeq" id="WP_062951483.1">
    <property type="nucleotide sequence ID" value="NZ_LPVY01000010.1"/>
</dbReference>
<organism evidence="1 2">
    <name type="scientific">Thalassospira lucentensis</name>
    <dbReference type="NCBI Taxonomy" id="168935"/>
    <lineage>
        <taxon>Bacteria</taxon>
        <taxon>Pseudomonadati</taxon>
        <taxon>Pseudomonadota</taxon>
        <taxon>Alphaproteobacteria</taxon>
        <taxon>Rhodospirillales</taxon>
        <taxon>Thalassospiraceae</taxon>
        <taxon>Thalassospira</taxon>
    </lineage>
</organism>
<dbReference type="AlphaFoldDB" id="A0A154L5W7"/>
<proteinExistence type="predicted"/>